<dbReference type="Pfam" id="PF00188">
    <property type="entry name" value="CAP"/>
    <property type="match status" value="1"/>
</dbReference>
<organism evidence="3 4">
    <name type="scientific">Vulgatibacter incomptus</name>
    <dbReference type="NCBI Taxonomy" id="1391653"/>
    <lineage>
        <taxon>Bacteria</taxon>
        <taxon>Pseudomonadati</taxon>
        <taxon>Myxococcota</taxon>
        <taxon>Myxococcia</taxon>
        <taxon>Myxococcales</taxon>
        <taxon>Cystobacterineae</taxon>
        <taxon>Vulgatibacteraceae</taxon>
        <taxon>Vulgatibacter</taxon>
    </lineage>
</organism>
<dbReference type="KEGG" id="vin:AKJ08_3043"/>
<feature type="compositionally biased region" description="Gly residues" evidence="1">
    <location>
        <begin position="25"/>
        <end position="57"/>
    </location>
</feature>
<evidence type="ECO:0000313" key="3">
    <source>
        <dbReference type="EMBL" id="AKU92656.1"/>
    </source>
</evidence>
<dbReference type="InterPro" id="IPR014044">
    <property type="entry name" value="CAP_dom"/>
</dbReference>
<protein>
    <recommendedName>
        <fullName evidence="2">SCP domain-containing protein</fullName>
    </recommendedName>
</protein>
<gene>
    <name evidence="3" type="ORF">AKJ08_3043</name>
</gene>
<dbReference type="Gene3D" id="3.40.33.10">
    <property type="entry name" value="CAP"/>
    <property type="match status" value="1"/>
</dbReference>
<dbReference type="SUPFAM" id="SSF55797">
    <property type="entry name" value="PR-1-like"/>
    <property type="match status" value="1"/>
</dbReference>
<evidence type="ECO:0000313" key="4">
    <source>
        <dbReference type="Proteomes" id="UP000055590"/>
    </source>
</evidence>
<dbReference type="Proteomes" id="UP000055590">
    <property type="component" value="Chromosome"/>
</dbReference>
<dbReference type="InterPro" id="IPR035940">
    <property type="entry name" value="CAP_sf"/>
</dbReference>
<feature type="region of interest" description="Disordered" evidence="1">
    <location>
        <begin position="15"/>
        <end position="61"/>
    </location>
</feature>
<evidence type="ECO:0000259" key="2">
    <source>
        <dbReference type="Pfam" id="PF00188"/>
    </source>
</evidence>
<name>A0A0K1PGV3_9BACT</name>
<dbReference type="STRING" id="1391653.AKJ08_3043"/>
<dbReference type="EMBL" id="CP012332">
    <property type="protein sequence ID" value="AKU92656.1"/>
    <property type="molecule type" value="Genomic_DNA"/>
</dbReference>
<reference evidence="3 4" key="1">
    <citation type="submission" date="2015-08" db="EMBL/GenBank/DDBJ databases">
        <authorList>
            <person name="Babu N.S."/>
            <person name="Beckwith C.J."/>
            <person name="Beseler K.G."/>
            <person name="Brison A."/>
            <person name="Carone J.V."/>
            <person name="Caskin T.P."/>
            <person name="Diamond M."/>
            <person name="Durham M.E."/>
            <person name="Foxe J.M."/>
            <person name="Go M."/>
            <person name="Henderson B.A."/>
            <person name="Jones I.B."/>
            <person name="McGettigan J.A."/>
            <person name="Micheletti S.J."/>
            <person name="Nasrallah M.E."/>
            <person name="Ortiz D."/>
            <person name="Piller C.R."/>
            <person name="Privatt S.R."/>
            <person name="Schneider S.L."/>
            <person name="Sharp S."/>
            <person name="Smith T.C."/>
            <person name="Stanton J.D."/>
            <person name="Ullery H.E."/>
            <person name="Wilson R.J."/>
            <person name="Serrano M.G."/>
            <person name="Buck G."/>
            <person name="Lee V."/>
            <person name="Wang Y."/>
            <person name="Carvalho R."/>
            <person name="Voegtly L."/>
            <person name="Shi R."/>
            <person name="Duckworth R."/>
            <person name="Johnson A."/>
            <person name="Loviza R."/>
            <person name="Walstead R."/>
            <person name="Shah Z."/>
            <person name="Kiflezghi M."/>
            <person name="Wade K."/>
            <person name="Ball S.L."/>
            <person name="Bradley K.W."/>
            <person name="Asai D.J."/>
            <person name="Bowman C.A."/>
            <person name="Russell D.A."/>
            <person name="Pope W.H."/>
            <person name="Jacobs-Sera D."/>
            <person name="Hendrix R.W."/>
            <person name="Hatfull G.F."/>
        </authorList>
    </citation>
    <scope>NUCLEOTIDE SEQUENCE [LARGE SCALE GENOMIC DNA]</scope>
    <source>
        <strain evidence="3 4">DSM 27710</strain>
    </source>
</reference>
<proteinExistence type="predicted"/>
<accession>A0A0K1PGV3</accession>
<dbReference type="CDD" id="cd05379">
    <property type="entry name" value="CAP_bacterial"/>
    <property type="match status" value="1"/>
</dbReference>
<dbReference type="AlphaFoldDB" id="A0A0K1PGV3"/>
<evidence type="ECO:0000256" key="1">
    <source>
        <dbReference type="SAM" id="MobiDB-lite"/>
    </source>
</evidence>
<feature type="domain" description="SCP" evidence="2">
    <location>
        <begin position="101"/>
        <end position="208"/>
    </location>
</feature>
<sequence>MLSILVALLAAGCGASESDPDRQNGTGGSAGSDGSGGSSGTGGSGGTGGGGGSGGRGPTEKETVCRLWNEGHIQNEREPWIAGADICDHGTLSEVAIEDTLRRINMFRALSGLPPVTENLEQREQEQACAVLMNANRSISHYPPQSWNCWTEEAAWGAASSNLALGFKLPGNAIDALMGDTGIDSVGHRRWLLGYFLGKVGIGFAGKSACVSVFDNTGQTDREWTAYPPPGPAPLPMVRDVQWGPVAWSFHPRDKIAGAQVSMQRLPDLEEVEVEKTSIQADGGGIPDAIVWKPLRVAAGESYRITITRPSKEPLTYDVEVVDCDGI</sequence>
<keyword evidence="4" id="KW-1185">Reference proteome</keyword>